<feature type="region of interest" description="Disordered" evidence="1">
    <location>
        <begin position="165"/>
        <end position="236"/>
    </location>
</feature>
<comment type="caution">
    <text evidence="2">The sequence shown here is derived from an EMBL/GenBank/DDBJ whole genome shotgun (WGS) entry which is preliminary data.</text>
</comment>
<sequence>MHHSKRLAPPQARKRGDSGSRLPAASPQSSPEKPAEGAPSVPEPSRVPRNGAVAVGGASSQRPAAPRRRREAVAAAAGPERRGDWLRRAETSGSRGRSGGPARRGAAHPDAPLRSSPLPPPRPPLPLDVRTHTMTKKEKKSFNQSLAEWKLFIYNPTTGEFLGRTAKSWGERAAVGRRGRPQSGGRRAGSGGKGRREAAPRAGAPGAAAASARSGFRRGRQTRTRPHSFLAESAGGRARLRGPLAAAAGPRRFLPPCRERGARAARACGAGSRLPLSQTPSAWGPSARPPLYGARRPGEALAEAASGAELFGEARPCPTPGERKFPLPPLSCDSSTLPPQRVGRV</sequence>
<organism evidence="2 3">
    <name type="scientific">Eschrichtius robustus</name>
    <name type="common">California gray whale</name>
    <name type="synonym">Eschrichtius gibbosus</name>
    <dbReference type="NCBI Taxonomy" id="9764"/>
    <lineage>
        <taxon>Eukaryota</taxon>
        <taxon>Metazoa</taxon>
        <taxon>Chordata</taxon>
        <taxon>Craniata</taxon>
        <taxon>Vertebrata</taxon>
        <taxon>Euteleostomi</taxon>
        <taxon>Mammalia</taxon>
        <taxon>Eutheria</taxon>
        <taxon>Laurasiatheria</taxon>
        <taxon>Artiodactyla</taxon>
        <taxon>Whippomorpha</taxon>
        <taxon>Cetacea</taxon>
        <taxon>Mysticeti</taxon>
        <taxon>Eschrichtiidae</taxon>
        <taxon>Eschrichtius</taxon>
    </lineage>
</organism>
<accession>A0AB34G799</accession>
<dbReference type="GO" id="GO:0006813">
    <property type="term" value="P:potassium ion transport"/>
    <property type="evidence" value="ECO:0007669"/>
    <property type="project" value="InterPro"/>
</dbReference>
<evidence type="ECO:0000313" key="3">
    <source>
        <dbReference type="Proteomes" id="UP001159641"/>
    </source>
</evidence>
<feature type="region of interest" description="Disordered" evidence="1">
    <location>
        <begin position="1"/>
        <end position="142"/>
    </location>
</feature>
<feature type="compositionally biased region" description="Basic residues" evidence="1">
    <location>
        <begin position="215"/>
        <end position="226"/>
    </location>
</feature>
<dbReference type="AlphaFoldDB" id="A0AB34G799"/>
<feature type="compositionally biased region" description="Low complexity" evidence="1">
    <location>
        <begin position="91"/>
        <end position="116"/>
    </location>
</feature>
<dbReference type="Proteomes" id="UP001159641">
    <property type="component" value="Unassembled WGS sequence"/>
</dbReference>
<dbReference type="EMBL" id="JAIQCJ010002624">
    <property type="protein sequence ID" value="KAJ8775619.1"/>
    <property type="molecule type" value="Genomic_DNA"/>
</dbReference>
<gene>
    <name evidence="2" type="ORF">J1605_001339</name>
</gene>
<keyword evidence="3" id="KW-1185">Reference proteome</keyword>
<dbReference type="InterPro" id="IPR000402">
    <property type="entry name" value="Na/K_ATPase_sub_beta"/>
</dbReference>
<dbReference type="PROSITE" id="PS00390">
    <property type="entry name" value="ATPASE_NA_K_BETA_1"/>
    <property type="match status" value="1"/>
</dbReference>
<feature type="compositionally biased region" description="Low complexity" evidence="1">
    <location>
        <begin position="200"/>
        <end position="214"/>
    </location>
</feature>
<name>A0AB34G799_ESCRO</name>
<dbReference type="GO" id="GO:0006814">
    <property type="term" value="P:sodium ion transport"/>
    <property type="evidence" value="ECO:0007669"/>
    <property type="project" value="InterPro"/>
</dbReference>
<dbReference type="GO" id="GO:0005890">
    <property type="term" value="C:sodium:potassium-exchanging ATPase complex"/>
    <property type="evidence" value="ECO:0007669"/>
    <property type="project" value="InterPro"/>
</dbReference>
<proteinExistence type="predicted"/>
<feature type="compositionally biased region" description="Pro residues" evidence="1">
    <location>
        <begin position="117"/>
        <end position="126"/>
    </location>
</feature>
<dbReference type="Pfam" id="PF00287">
    <property type="entry name" value="Na_K-ATPase"/>
    <property type="match status" value="1"/>
</dbReference>
<feature type="region of interest" description="Disordered" evidence="1">
    <location>
        <begin position="311"/>
        <end position="345"/>
    </location>
</feature>
<feature type="compositionally biased region" description="Basic and acidic residues" evidence="1">
    <location>
        <begin position="79"/>
        <end position="90"/>
    </location>
</feature>
<evidence type="ECO:0000313" key="2">
    <source>
        <dbReference type="EMBL" id="KAJ8775619.1"/>
    </source>
</evidence>
<evidence type="ECO:0000256" key="1">
    <source>
        <dbReference type="SAM" id="MobiDB-lite"/>
    </source>
</evidence>
<feature type="region of interest" description="Disordered" evidence="1">
    <location>
        <begin position="268"/>
        <end position="294"/>
    </location>
</feature>
<protein>
    <submittedName>
        <fullName evidence="2">Uncharacterized protein</fullName>
    </submittedName>
</protein>
<reference evidence="2 3" key="1">
    <citation type="submission" date="2022-11" db="EMBL/GenBank/DDBJ databases">
        <title>Whole genome sequence of Eschrichtius robustus ER-17-0199.</title>
        <authorList>
            <person name="Bruniche-Olsen A."/>
            <person name="Black A.N."/>
            <person name="Fields C.J."/>
            <person name="Walden K."/>
            <person name="Dewoody J.A."/>
        </authorList>
    </citation>
    <scope>NUCLEOTIDE SEQUENCE [LARGE SCALE GENOMIC DNA]</scope>
    <source>
        <strain evidence="2">ER-17-0199</strain>
        <tissue evidence="2">Blubber</tissue>
    </source>
</reference>
<dbReference type="Gene3D" id="1.20.5.170">
    <property type="match status" value="1"/>
</dbReference>